<feature type="domain" description="C-type lectin" evidence="2">
    <location>
        <begin position="125"/>
        <end position="212"/>
    </location>
</feature>
<dbReference type="InterPro" id="IPR050111">
    <property type="entry name" value="C-type_lectin/snaclec_domain"/>
</dbReference>
<dbReference type="OMA" id="PRICENK"/>
<reference evidence="3" key="2">
    <citation type="submission" date="2025-09" db="UniProtKB">
        <authorList>
            <consortium name="Ensembl"/>
        </authorList>
    </citation>
    <scope>IDENTIFICATION</scope>
</reference>
<evidence type="ECO:0000313" key="3">
    <source>
        <dbReference type="Ensembl" id="ENSSTUP00000010415.1"/>
    </source>
</evidence>
<dbReference type="Gene3D" id="3.10.100.10">
    <property type="entry name" value="Mannose-Binding Protein A, subunit A"/>
    <property type="match status" value="1"/>
</dbReference>
<dbReference type="Ensembl" id="ENSSTUT00000011082.1">
    <property type="protein sequence ID" value="ENSSTUP00000010415.1"/>
    <property type="gene ID" value="ENSSTUG00000005016.1"/>
</dbReference>
<dbReference type="Pfam" id="PF00059">
    <property type="entry name" value="Lectin_C"/>
    <property type="match status" value="1"/>
</dbReference>
<dbReference type="InterPro" id="IPR016187">
    <property type="entry name" value="CTDL_fold"/>
</dbReference>
<dbReference type="InterPro" id="IPR001304">
    <property type="entry name" value="C-type_lectin-like"/>
</dbReference>
<evidence type="ECO:0000259" key="2">
    <source>
        <dbReference type="PROSITE" id="PS50041"/>
    </source>
</evidence>
<organism evidence="3 4">
    <name type="scientific">Salmo trutta</name>
    <name type="common">Brown trout</name>
    <dbReference type="NCBI Taxonomy" id="8032"/>
    <lineage>
        <taxon>Eukaryota</taxon>
        <taxon>Metazoa</taxon>
        <taxon>Chordata</taxon>
        <taxon>Craniata</taxon>
        <taxon>Vertebrata</taxon>
        <taxon>Euteleostomi</taxon>
        <taxon>Actinopterygii</taxon>
        <taxon>Neopterygii</taxon>
        <taxon>Teleostei</taxon>
        <taxon>Protacanthopterygii</taxon>
        <taxon>Salmoniformes</taxon>
        <taxon>Salmonidae</taxon>
        <taxon>Salmoninae</taxon>
        <taxon>Salmo</taxon>
    </lineage>
</organism>
<dbReference type="SUPFAM" id="SSF56436">
    <property type="entry name" value="C-type lectin-like"/>
    <property type="match status" value="1"/>
</dbReference>
<proteinExistence type="predicted"/>
<evidence type="ECO:0000256" key="1">
    <source>
        <dbReference type="SAM" id="Coils"/>
    </source>
</evidence>
<feature type="coiled-coil region" evidence="1">
    <location>
        <begin position="79"/>
        <end position="106"/>
    </location>
</feature>
<dbReference type="GeneTree" id="ENSGT00990000211844"/>
<name>A0A673WER0_SALTR</name>
<dbReference type="PROSITE" id="PS50041">
    <property type="entry name" value="C_TYPE_LECTIN_2"/>
    <property type="match status" value="1"/>
</dbReference>
<dbReference type="PANTHER" id="PTHR22803">
    <property type="entry name" value="MANNOSE, PHOSPHOLIPASE, LECTIN RECEPTOR RELATED"/>
    <property type="match status" value="1"/>
</dbReference>
<sequence length="213" mass="24498">MSIPLTNASSDEVNLSSTLSHERLACILPLGVHPRAHPIGYLCKGLVLLLTTLIRLRSYNYYKDISQRENQTLQSVSLLKTNYTEQRQLQREKDQLQRDIERLDMIIRGSCPHGWRIFNTSCYCSRQDCRERGADLVIVNNEEEQRFINRITAGTEGIWKWVDGTQLTTGYRDGQPNNLGDQDCVEFNSHRSTPLSVCNDKVCSIPLHWICEK</sequence>
<dbReference type="Proteomes" id="UP000472277">
    <property type="component" value="Chromosome 25"/>
</dbReference>
<dbReference type="InterPro" id="IPR016186">
    <property type="entry name" value="C-type_lectin-like/link_sf"/>
</dbReference>
<accession>A0A673WER0</accession>
<dbReference type="AlphaFoldDB" id="A0A673WER0"/>
<evidence type="ECO:0000313" key="4">
    <source>
        <dbReference type="Proteomes" id="UP000472277"/>
    </source>
</evidence>
<reference evidence="3" key="1">
    <citation type="submission" date="2025-08" db="UniProtKB">
        <authorList>
            <consortium name="Ensembl"/>
        </authorList>
    </citation>
    <scope>IDENTIFICATION</scope>
</reference>
<keyword evidence="4" id="KW-1185">Reference proteome</keyword>
<keyword evidence="1" id="KW-0175">Coiled coil</keyword>
<protein>
    <recommendedName>
        <fullName evidence="2">C-type lectin domain-containing protein</fullName>
    </recommendedName>
</protein>
<dbReference type="SMART" id="SM00034">
    <property type="entry name" value="CLECT"/>
    <property type="match status" value="1"/>
</dbReference>